<feature type="compositionally biased region" description="Low complexity" evidence="3">
    <location>
        <begin position="1"/>
        <end position="21"/>
    </location>
</feature>
<proteinExistence type="predicted"/>
<dbReference type="InterPro" id="IPR009072">
    <property type="entry name" value="Histone-fold"/>
</dbReference>
<dbReference type="Pfam" id="PF00808">
    <property type="entry name" value="CBFD_NFYB_HMF"/>
    <property type="match status" value="1"/>
</dbReference>
<keyword evidence="8" id="KW-1185">Reference proteome</keyword>
<comment type="subcellular location">
    <subcellularLocation>
        <location evidence="1">Nucleus</location>
    </subcellularLocation>
</comment>
<feature type="compositionally biased region" description="Acidic residues" evidence="3">
    <location>
        <begin position="134"/>
        <end position="145"/>
    </location>
</feature>
<organism evidence="5 7">
    <name type="scientific">Ustilago bromivora</name>
    <dbReference type="NCBI Taxonomy" id="307758"/>
    <lineage>
        <taxon>Eukaryota</taxon>
        <taxon>Fungi</taxon>
        <taxon>Dikarya</taxon>
        <taxon>Basidiomycota</taxon>
        <taxon>Ustilaginomycotina</taxon>
        <taxon>Ustilaginomycetes</taxon>
        <taxon>Ustilaginales</taxon>
        <taxon>Ustilaginaceae</taxon>
        <taxon>Ustilago</taxon>
    </lineage>
</organism>
<dbReference type="InterPro" id="IPR003958">
    <property type="entry name" value="CBFA_NFYB_domain"/>
</dbReference>
<evidence type="ECO:0000313" key="7">
    <source>
        <dbReference type="Proteomes" id="UP000179920"/>
    </source>
</evidence>
<feature type="region of interest" description="Disordered" evidence="3">
    <location>
        <begin position="127"/>
        <end position="198"/>
    </location>
</feature>
<feature type="domain" description="Transcription factor CBF/NF-Y/archaeal histone" evidence="4">
    <location>
        <begin position="28"/>
        <end position="90"/>
    </location>
</feature>
<gene>
    <name evidence="6" type="ORF">UBRO2_00434</name>
    <name evidence="5" type="ORF">UBRO_03181</name>
</gene>
<dbReference type="EMBL" id="ULHB01000004">
    <property type="protein sequence ID" value="SYW75024.1"/>
    <property type="molecule type" value="Genomic_DNA"/>
</dbReference>
<evidence type="ECO:0000256" key="2">
    <source>
        <dbReference type="ARBA" id="ARBA00023242"/>
    </source>
</evidence>
<dbReference type="PANTHER" id="PTHR10252:SF54">
    <property type="entry name" value="CHROMATIN ACCESSIBILITY COMPLEX PROTEIN 1"/>
    <property type="match status" value="1"/>
</dbReference>
<feature type="region of interest" description="Disordered" evidence="3">
    <location>
        <begin position="1"/>
        <end position="27"/>
    </location>
</feature>
<name>A0A1K0HBS4_9BASI</name>
<dbReference type="AlphaFoldDB" id="A0A1K0HBS4"/>
<dbReference type="GO" id="GO:0046982">
    <property type="term" value="F:protein heterodimerization activity"/>
    <property type="evidence" value="ECO:0007669"/>
    <property type="project" value="InterPro"/>
</dbReference>
<dbReference type="OrthoDB" id="636685at2759"/>
<evidence type="ECO:0000259" key="4">
    <source>
        <dbReference type="Pfam" id="PF00808"/>
    </source>
</evidence>
<dbReference type="PANTHER" id="PTHR10252">
    <property type="entry name" value="HISTONE-LIKE TRANSCRIPTION FACTOR CCAAT-RELATED"/>
    <property type="match status" value="1"/>
</dbReference>
<evidence type="ECO:0000313" key="8">
    <source>
        <dbReference type="Proteomes" id="UP000658997"/>
    </source>
</evidence>
<sequence length="198" mass="21585">MSEPSSPGPSAAAPTTKPTSTNGGTSVFPTARVSKIIKADRDVDICSKEATLLISIATELFLKKLADEAYTNAKLDKHKHIFYKDLSRAVQQIEYLEFLKDAIPTPMALSSALDARQRKLQQKHLEENMILEGTLEDDDEEEEEEAAMKDGEEESASKATKSKHTSKKNSKASSKPQTAAADTPDAGEEQEAMQQSDA</sequence>
<dbReference type="GO" id="GO:0008623">
    <property type="term" value="C:CHRAC"/>
    <property type="evidence" value="ECO:0007669"/>
    <property type="project" value="TreeGrafter"/>
</dbReference>
<evidence type="ECO:0000256" key="1">
    <source>
        <dbReference type="ARBA" id="ARBA00004123"/>
    </source>
</evidence>
<evidence type="ECO:0000313" key="5">
    <source>
        <dbReference type="EMBL" id="SAM81706.1"/>
    </source>
</evidence>
<feature type="compositionally biased region" description="Basic residues" evidence="3">
    <location>
        <begin position="160"/>
        <end position="170"/>
    </location>
</feature>
<reference evidence="6" key="3">
    <citation type="submission" date="2018-08" db="EMBL/GenBank/DDBJ databases">
        <authorList>
            <person name="Guldener U."/>
        </authorList>
    </citation>
    <scope>NUCLEOTIDE SEQUENCE</scope>
    <source>
        <strain evidence="6">UB2</strain>
    </source>
</reference>
<dbReference type="CDD" id="cd23645">
    <property type="entry name" value="HFD_Dpb3-like"/>
    <property type="match status" value="1"/>
</dbReference>
<dbReference type="SUPFAM" id="SSF47113">
    <property type="entry name" value="Histone-fold"/>
    <property type="match status" value="1"/>
</dbReference>
<dbReference type="Gene3D" id="1.10.20.10">
    <property type="entry name" value="Histone, subunit A"/>
    <property type="match status" value="1"/>
</dbReference>
<dbReference type="InterPro" id="IPR050568">
    <property type="entry name" value="Transcr_DNA_Rep_Reg"/>
</dbReference>
<dbReference type="Proteomes" id="UP000179920">
    <property type="component" value="Chromosome V"/>
</dbReference>
<reference evidence="5" key="2">
    <citation type="submission" date="2016-04" db="EMBL/GenBank/DDBJ databases">
        <authorList>
            <person name="Evans L.H."/>
            <person name="Alamgir A."/>
            <person name="Owens N."/>
            <person name="Weber N.D."/>
            <person name="Virtaneva K."/>
            <person name="Barbian K."/>
            <person name="Babar A."/>
            <person name="Rosenke K."/>
        </authorList>
    </citation>
    <scope>NUCLEOTIDE SEQUENCE</scope>
    <source>
        <strain evidence="5">UB2112</strain>
    </source>
</reference>
<evidence type="ECO:0000313" key="6">
    <source>
        <dbReference type="EMBL" id="SYW75024.1"/>
    </source>
</evidence>
<keyword evidence="2" id="KW-0539">Nucleus</keyword>
<dbReference type="GO" id="GO:0006261">
    <property type="term" value="P:DNA-templated DNA replication"/>
    <property type="evidence" value="ECO:0007669"/>
    <property type="project" value="TreeGrafter"/>
</dbReference>
<evidence type="ECO:0000256" key="3">
    <source>
        <dbReference type="SAM" id="MobiDB-lite"/>
    </source>
</evidence>
<dbReference type="EMBL" id="LT558121">
    <property type="protein sequence ID" value="SAM81706.1"/>
    <property type="molecule type" value="Genomic_DNA"/>
</dbReference>
<accession>A0A1K0HBS4</accession>
<protein>
    <submittedName>
        <fullName evidence="6">Related to DPB3 - third-largest subunit of DNA polymerase II</fullName>
    </submittedName>
    <submittedName>
        <fullName evidence="5">Related to DPB3-third-largest subunit of DNA polymerase II</fullName>
    </submittedName>
</protein>
<reference evidence="7" key="1">
    <citation type="submission" date="2016-04" db="EMBL/GenBank/DDBJ databases">
        <authorList>
            <person name="Guldener U."/>
            <person name="Guldener U."/>
        </authorList>
    </citation>
    <scope>NUCLEOTIDE SEQUENCE [LARGE SCALE GENOMIC DNA]</scope>
    <source>
        <strain evidence="7">UB2112</strain>
    </source>
</reference>
<dbReference type="Proteomes" id="UP000658997">
    <property type="component" value="Unassembled WGS sequence"/>
</dbReference>